<evidence type="ECO:0000256" key="2">
    <source>
        <dbReference type="SAM" id="SignalP"/>
    </source>
</evidence>
<gene>
    <name evidence="3" type="ORF">HPP92_002173</name>
</gene>
<accession>A0A835S197</accession>
<evidence type="ECO:0000313" key="4">
    <source>
        <dbReference type="Proteomes" id="UP000639772"/>
    </source>
</evidence>
<organism evidence="3 4">
    <name type="scientific">Vanilla planifolia</name>
    <name type="common">Vanilla</name>
    <dbReference type="NCBI Taxonomy" id="51239"/>
    <lineage>
        <taxon>Eukaryota</taxon>
        <taxon>Viridiplantae</taxon>
        <taxon>Streptophyta</taxon>
        <taxon>Embryophyta</taxon>
        <taxon>Tracheophyta</taxon>
        <taxon>Spermatophyta</taxon>
        <taxon>Magnoliopsida</taxon>
        <taxon>Liliopsida</taxon>
        <taxon>Asparagales</taxon>
        <taxon>Orchidaceae</taxon>
        <taxon>Vanilloideae</taxon>
        <taxon>Vanilleae</taxon>
        <taxon>Vanilla</taxon>
    </lineage>
</organism>
<evidence type="ECO:0000313" key="3">
    <source>
        <dbReference type="EMBL" id="KAG0502101.1"/>
    </source>
</evidence>
<dbReference type="Proteomes" id="UP000639772">
    <property type="component" value="Chromosome 1"/>
</dbReference>
<evidence type="ECO:0000256" key="1">
    <source>
        <dbReference type="SAM" id="MobiDB-lite"/>
    </source>
</evidence>
<dbReference type="AlphaFoldDB" id="A0A835S197"/>
<proteinExistence type="predicted"/>
<keyword evidence="2" id="KW-0732">Signal</keyword>
<feature type="signal peptide" evidence="2">
    <location>
        <begin position="1"/>
        <end position="22"/>
    </location>
</feature>
<dbReference type="EMBL" id="JADCNM010000001">
    <property type="protein sequence ID" value="KAG0502101.1"/>
    <property type="molecule type" value="Genomic_DNA"/>
</dbReference>
<feature type="chain" id="PRO_5032682646" evidence="2">
    <location>
        <begin position="23"/>
        <end position="218"/>
    </location>
</feature>
<sequence length="218" mass="23666">MMRRDQASTLRRLLLLTAVGLGRFFRQHARPAARQLSPANLLPPIPAIHCRVKHGHGLRDLPQFPKPFTGLHPAEQRSSSGPGEESSAYLDTAGVKDGQDGPRGGPCPGETLLETAVQPALRATAKSSPPCRYKPPRLAVFIGASCSRVSGWMLAVRGTGGCRSTQAHRTSHGWQARRVRATAATEASERNLGCFSAVERRWIQSFSISISNPFVVIR</sequence>
<reference evidence="3 4" key="1">
    <citation type="journal article" date="2020" name="Nat. Food">
        <title>A phased Vanilla planifolia genome enables genetic improvement of flavour and production.</title>
        <authorList>
            <person name="Hasing T."/>
            <person name="Tang H."/>
            <person name="Brym M."/>
            <person name="Khazi F."/>
            <person name="Huang T."/>
            <person name="Chambers A.H."/>
        </authorList>
    </citation>
    <scope>NUCLEOTIDE SEQUENCE [LARGE SCALE GENOMIC DNA]</scope>
    <source>
        <tissue evidence="3">Leaf</tissue>
    </source>
</reference>
<feature type="region of interest" description="Disordered" evidence="1">
    <location>
        <begin position="62"/>
        <end position="111"/>
    </location>
</feature>
<protein>
    <submittedName>
        <fullName evidence="3">Uncharacterized protein</fullName>
    </submittedName>
</protein>
<name>A0A835S197_VANPL</name>
<comment type="caution">
    <text evidence="3">The sequence shown here is derived from an EMBL/GenBank/DDBJ whole genome shotgun (WGS) entry which is preliminary data.</text>
</comment>